<evidence type="ECO:0000256" key="4">
    <source>
        <dbReference type="ARBA" id="ARBA00022723"/>
    </source>
</evidence>
<proteinExistence type="inferred from homology"/>
<evidence type="ECO:0000256" key="3">
    <source>
        <dbReference type="ARBA" id="ARBA00022679"/>
    </source>
</evidence>
<evidence type="ECO:0000313" key="7">
    <source>
        <dbReference type="EMBL" id="KRL62270.1"/>
    </source>
</evidence>
<dbReference type="GO" id="GO:0046872">
    <property type="term" value="F:metal ion binding"/>
    <property type="evidence" value="ECO:0007669"/>
    <property type="project" value="UniProtKB-KW"/>
</dbReference>
<keyword evidence="5" id="KW-0460">Magnesium</keyword>
<comment type="caution">
    <text evidence="7">The sequence shown here is derived from an EMBL/GenBank/DDBJ whole genome shotgun (WGS) entry which is preliminary data.</text>
</comment>
<dbReference type="PROSITE" id="PS00444">
    <property type="entry name" value="POLYPRENYL_SYNTHASE_2"/>
    <property type="match status" value="1"/>
</dbReference>
<dbReference type="RefSeq" id="WP_057866343.1">
    <property type="nucleotide sequence ID" value="NZ_AZEY01000109.1"/>
</dbReference>
<dbReference type="AlphaFoldDB" id="A0A0R1S119"/>
<name>A0A0R1S119_9LACO</name>
<dbReference type="Gene3D" id="1.10.600.10">
    <property type="entry name" value="Farnesyl Diphosphate Synthase"/>
    <property type="match status" value="1"/>
</dbReference>
<dbReference type="CDD" id="cd00685">
    <property type="entry name" value="Trans_IPPS_HT"/>
    <property type="match status" value="1"/>
</dbReference>
<dbReference type="PANTHER" id="PTHR12001">
    <property type="entry name" value="GERANYLGERANYL PYROPHOSPHATE SYNTHASE"/>
    <property type="match status" value="1"/>
</dbReference>
<dbReference type="PATRIC" id="fig|1423739.3.peg.2153"/>
<comment type="similarity">
    <text evidence="2 6">Belongs to the FPP/GGPP synthase family.</text>
</comment>
<keyword evidence="3 6" id="KW-0808">Transferase</keyword>
<dbReference type="InterPro" id="IPR000092">
    <property type="entry name" value="Polyprenyl_synt"/>
</dbReference>
<sequence length="325" mass="36956">MVHQLWRQFPRIQFKLIRLEPYLLQAVNLSNRPIHHKITELLKSGGKFLRPGFFYIFSEFGEKTNAAKLRAGAAAVELLHVATLIHDDVIDESALRRGVTTIHTQYGQKNAIYAGDYLFTCYFAQVLKSTSDPQEMHRHVNAMQFILNGELDQMTFNYHQEMTQDDYFHEITGKTAELFRLCFEQSAILTSAPAEIVALGGRIGLTIGRAYQILDDILDYSGSTKNTKKPVLEDLKSGVYTLPLILAQQTAHNQLKPFLDKKQHLSDQDISEIQRIVVESGGLKRAHQIADRLTNEALDLITQLPDQPAKQDLTKLTRLLLTRNQ</sequence>
<dbReference type="SUPFAM" id="SSF48576">
    <property type="entry name" value="Terpenoid synthases"/>
    <property type="match status" value="1"/>
</dbReference>
<evidence type="ECO:0000256" key="6">
    <source>
        <dbReference type="RuleBase" id="RU004466"/>
    </source>
</evidence>
<dbReference type="InterPro" id="IPR033749">
    <property type="entry name" value="Polyprenyl_synt_CS"/>
</dbReference>
<dbReference type="Pfam" id="PF00348">
    <property type="entry name" value="polyprenyl_synt"/>
    <property type="match status" value="1"/>
</dbReference>
<evidence type="ECO:0000256" key="2">
    <source>
        <dbReference type="ARBA" id="ARBA00006706"/>
    </source>
</evidence>
<accession>A0A0R1S119</accession>
<dbReference type="Proteomes" id="UP000052013">
    <property type="component" value="Unassembled WGS sequence"/>
</dbReference>
<dbReference type="PANTHER" id="PTHR12001:SF69">
    <property type="entry name" value="ALL TRANS-POLYPRENYL-DIPHOSPHATE SYNTHASE PDSS1"/>
    <property type="match status" value="1"/>
</dbReference>
<evidence type="ECO:0000256" key="1">
    <source>
        <dbReference type="ARBA" id="ARBA00001946"/>
    </source>
</evidence>
<dbReference type="InterPro" id="IPR008949">
    <property type="entry name" value="Isoprenoid_synthase_dom_sf"/>
</dbReference>
<protein>
    <submittedName>
        <fullName evidence="7">Polyprenyl synthetase</fullName>
    </submittedName>
</protein>
<evidence type="ECO:0000313" key="8">
    <source>
        <dbReference type="Proteomes" id="UP000052013"/>
    </source>
</evidence>
<reference evidence="7 8" key="1">
    <citation type="journal article" date="2015" name="Genome Announc.">
        <title>Expanding the biotechnology potential of lactobacilli through comparative genomics of 213 strains and associated genera.</title>
        <authorList>
            <person name="Sun Z."/>
            <person name="Harris H.M."/>
            <person name="McCann A."/>
            <person name="Guo C."/>
            <person name="Argimon S."/>
            <person name="Zhang W."/>
            <person name="Yang X."/>
            <person name="Jeffery I.B."/>
            <person name="Cooney J.C."/>
            <person name="Kagawa T.F."/>
            <person name="Liu W."/>
            <person name="Song Y."/>
            <person name="Salvetti E."/>
            <person name="Wrobel A."/>
            <person name="Rasinkangas P."/>
            <person name="Parkhill J."/>
            <person name="Rea M.C."/>
            <person name="O'Sullivan O."/>
            <person name="Ritari J."/>
            <person name="Douillard F.P."/>
            <person name="Paul Ross R."/>
            <person name="Yang R."/>
            <person name="Briner A.E."/>
            <person name="Felis G.E."/>
            <person name="de Vos W.M."/>
            <person name="Barrangou R."/>
            <person name="Klaenhammer T.R."/>
            <person name="Caufield P.W."/>
            <person name="Cui Y."/>
            <person name="Zhang H."/>
            <person name="O'Toole P.W."/>
        </authorList>
    </citation>
    <scope>NUCLEOTIDE SEQUENCE [LARGE SCALE GENOMIC DNA]</scope>
    <source>
        <strain evidence="7 8">DSM 14421</strain>
    </source>
</reference>
<dbReference type="EMBL" id="AZEY01000109">
    <property type="protein sequence ID" value="KRL62270.1"/>
    <property type="molecule type" value="Genomic_DNA"/>
</dbReference>
<dbReference type="SFLD" id="SFLDS00005">
    <property type="entry name" value="Isoprenoid_Synthase_Type_I"/>
    <property type="match status" value="1"/>
</dbReference>
<gene>
    <name evidence="7" type="ORF">FC85_GL002066</name>
</gene>
<dbReference type="GO" id="GO:0004659">
    <property type="term" value="F:prenyltransferase activity"/>
    <property type="evidence" value="ECO:0007669"/>
    <property type="project" value="InterPro"/>
</dbReference>
<evidence type="ECO:0000256" key="5">
    <source>
        <dbReference type="ARBA" id="ARBA00022842"/>
    </source>
</evidence>
<keyword evidence="4" id="KW-0479">Metal-binding</keyword>
<dbReference type="STRING" id="1423739.FC85_GL002066"/>
<organism evidence="7 8">
    <name type="scientific">Lentilactobacillus diolivorans DSM 14421</name>
    <dbReference type="NCBI Taxonomy" id="1423739"/>
    <lineage>
        <taxon>Bacteria</taxon>
        <taxon>Bacillati</taxon>
        <taxon>Bacillota</taxon>
        <taxon>Bacilli</taxon>
        <taxon>Lactobacillales</taxon>
        <taxon>Lactobacillaceae</taxon>
        <taxon>Lentilactobacillus</taxon>
    </lineage>
</organism>
<dbReference type="PROSITE" id="PS00723">
    <property type="entry name" value="POLYPRENYL_SYNTHASE_1"/>
    <property type="match status" value="1"/>
</dbReference>
<comment type="cofactor">
    <cofactor evidence="1">
        <name>Mg(2+)</name>
        <dbReference type="ChEBI" id="CHEBI:18420"/>
    </cofactor>
</comment>
<dbReference type="GO" id="GO:0008299">
    <property type="term" value="P:isoprenoid biosynthetic process"/>
    <property type="evidence" value="ECO:0007669"/>
    <property type="project" value="InterPro"/>
</dbReference>